<dbReference type="SUPFAM" id="SSF54001">
    <property type="entry name" value="Cysteine proteinases"/>
    <property type="match status" value="1"/>
</dbReference>
<dbReference type="GO" id="GO:0008233">
    <property type="term" value="F:peptidase activity"/>
    <property type="evidence" value="ECO:0007669"/>
    <property type="project" value="UniProtKB-KW"/>
</dbReference>
<dbReference type="InterPro" id="IPR038765">
    <property type="entry name" value="Papain-like_cys_pep_sf"/>
</dbReference>
<dbReference type="AlphaFoldDB" id="A0A699J819"/>
<name>A0A699J819_TANCI</name>
<organism evidence="2">
    <name type="scientific">Tanacetum cinerariifolium</name>
    <name type="common">Dalmatian daisy</name>
    <name type="synonym">Chrysanthemum cinerariifolium</name>
    <dbReference type="NCBI Taxonomy" id="118510"/>
    <lineage>
        <taxon>Eukaryota</taxon>
        <taxon>Viridiplantae</taxon>
        <taxon>Streptophyta</taxon>
        <taxon>Embryophyta</taxon>
        <taxon>Tracheophyta</taxon>
        <taxon>Spermatophyta</taxon>
        <taxon>Magnoliopsida</taxon>
        <taxon>eudicotyledons</taxon>
        <taxon>Gunneridae</taxon>
        <taxon>Pentapetalae</taxon>
        <taxon>asterids</taxon>
        <taxon>campanulids</taxon>
        <taxon>Asterales</taxon>
        <taxon>Asteraceae</taxon>
        <taxon>Asteroideae</taxon>
        <taxon>Anthemideae</taxon>
        <taxon>Anthemidinae</taxon>
        <taxon>Tanacetum</taxon>
    </lineage>
</organism>
<feature type="compositionally biased region" description="Basic and acidic residues" evidence="1">
    <location>
        <begin position="255"/>
        <end position="266"/>
    </location>
</feature>
<reference evidence="2" key="1">
    <citation type="journal article" date="2019" name="Sci. Rep.">
        <title>Draft genome of Tanacetum cinerariifolium, the natural source of mosquito coil.</title>
        <authorList>
            <person name="Yamashiro T."/>
            <person name="Shiraishi A."/>
            <person name="Satake H."/>
            <person name="Nakayama K."/>
        </authorList>
    </citation>
    <scope>NUCLEOTIDE SEQUENCE</scope>
</reference>
<dbReference type="EMBL" id="BKCJ010377945">
    <property type="protein sequence ID" value="GFA15803.1"/>
    <property type="molecule type" value="Genomic_DNA"/>
</dbReference>
<dbReference type="GO" id="GO:0006508">
    <property type="term" value="P:proteolysis"/>
    <property type="evidence" value="ECO:0007669"/>
    <property type="project" value="UniProtKB-KW"/>
</dbReference>
<dbReference type="Gene3D" id="3.40.395.10">
    <property type="entry name" value="Adenoviral Proteinase, Chain A"/>
    <property type="match status" value="1"/>
</dbReference>
<sequence>MLEDKEGGRKFQLNFLVLFVTVMIESISNGPVNQKFLANIETNMVIHNVDWYTYTLDCLNESRKAWNELDPLNFYTDPLFFLVVFYMKSTMLNGQDKVCRIIPSMNRWTTNQLKDRQRKEVQNGGFGKVTFASKVQFLDDVENVEATKNEVAKKKMDTVIAAGTCKEMIHESQDMIGDEEPNDCGDEEISLEDIVNKDLLTLEKECDVLFGENLRGVNVYQDGEVTPEMVQDVVTKLDATRIKPSQKSLVSSIDPEPKVVKDDNKGNGRKQIGRPRSLNELVLGKIGEKRKVCFPIIQSGHFYYITFKLMKNEVLVIDNLTISLNYKELPEKLHHKAIAIGKVKPVRLEYNWQSRSNFIDCGIFLMRHMKIYKGMHKMEDGLAQEGFDQQKQLNDLRKKYATKILLADINKQIQALMRKVNIFDKLTVASFG</sequence>
<evidence type="ECO:0000256" key="1">
    <source>
        <dbReference type="SAM" id="MobiDB-lite"/>
    </source>
</evidence>
<accession>A0A699J819</accession>
<gene>
    <name evidence="2" type="ORF">Tci_587775</name>
</gene>
<dbReference type="PANTHER" id="PTHR34835">
    <property type="entry name" value="OS07G0283600 PROTEIN-RELATED"/>
    <property type="match status" value="1"/>
</dbReference>
<dbReference type="PANTHER" id="PTHR34835:SF90">
    <property type="entry name" value="AMINOTRANSFERASE-LIKE PLANT MOBILE DOMAIN-CONTAINING PROTEIN"/>
    <property type="match status" value="1"/>
</dbReference>
<evidence type="ECO:0000313" key="2">
    <source>
        <dbReference type="EMBL" id="GFA15803.1"/>
    </source>
</evidence>
<keyword evidence="2" id="KW-0645">Protease</keyword>
<proteinExistence type="predicted"/>
<keyword evidence="2" id="KW-0378">Hydrolase</keyword>
<comment type="caution">
    <text evidence="2">The sequence shown here is derived from an EMBL/GenBank/DDBJ whole genome shotgun (WGS) entry which is preliminary data.</text>
</comment>
<protein>
    <submittedName>
        <fullName evidence="2">Ulp1 protease family, C-terminal catalytic domain-containing protein</fullName>
    </submittedName>
</protein>
<feature type="region of interest" description="Disordered" evidence="1">
    <location>
        <begin position="253"/>
        <end position="273"/>
    </location>
</feature>